<evidence type="ECO:0000256" key="2">
    <source>
        <dbReference type="SAM" id="SignalP"/>
    </source>
</evidence>
<dbReference type="EMBL" id="CP118099">
    <property type="protein sequence ID" value="WDH75243.1"/>
    <property type="molecule type" value="Genomic_DNA"/>
</dbReference>
<evidence type="ECO:0000256" key="1">
    <source>
        <dbReference type="SAM" id="Phobius"/>
    </source>
</evidence>
<feature type="signal peptide" evidence="2">
    <location>
        <begin position="1"/>
        <end position="20"/>
    </location>
</feature>
<keyword evidence="1" id="KW-0472">Membrane</keyword>
<evidence type="ECO:0000313" key="3">
    <source>
        <dbReference type="EMBL" id="WDH75243.1"/>
    </source>
</evidence>
<accession>A0ABY7WZJ1</accession>
<feature type="chain" id="PRO_5045072248" evidence="2">
    <location>
        <begin position="21"/>
        <end position="146"/>
    </location>
</feature>
<keyword evidence="4" id="KW-1185">Reference proteome</keyword>
<keyword evidence="1" id="KW-1133">Transmembrane helix</keyword>
<dbReference type="RefSeq" id="WP_274356436.1">
    <property type="nucleotide sequence ID" value="NZ_CP118099.1"/>
</dbReference>
<keyword evidence="2" id="KW-0732">Signal</keyword>
<gene>
    <name evidence="3" type="ORF">PTI97_10480</name>
</gene>
<organism evidence="3 4">
    <name type="scientific">Exiguobacterium marinum</name>
    <dbReference type="NCBI Taxonomy" id="273528"/>
    <lineage>
        <taxon>Bacteria</taxon>
        <taxon>Bacillati</taxon>
        <taxon>Bacillota</taxon>
        <taxon>Bacilli</taxon>
        <taxon>Bacillales</taxon>
        <taxon>Bacillales Family XII. Incertae Sedis</taxon>
        <taxon>Exiguobacterium</taxon>
    </lineage>
</organism>
<sequence length="146" mass="16454">MRRLIFLIFLSLSIALPASALSWAYTFVVFDRNAYEVLDTTIDEGALGDVIGEVETTVNDETGRYYGNASNGYPIGTAYREVDGESVEDVIAVEDGSEWKRAEYRFKAPYHSRDFIKFFGFGLLGMGIIMISATLFKRSSLYKKEE</sequence>
<keyword evidence="1" id="KW-0812">Transmembrane</keyword>
<feature type="transmembrane region" description="Helical" evidence="1">
    <location>
        <begin position="115"/>
        <end position="136"/>
    </location>
</feature>
<protein>
    <submittedName>
        <fullName evidence="3">Uncharacterized protein</fullName>
    </submittedName>
</protein>
<proteinExistence type="predicted"/>
<evidence type="ECO:0000313" key="4">
    <source>
        <dbReference type="Proteomes" id="UP001213680"/>
    </source>
</evidence>
<reference evidence="3 4" key="1">
    <citation type="submission" date="2023-02" db="EMBL/GenBank/DDBJ databases">
        <title>A bacterium isolated from plastisphere.</title>
        <authorList>
            <person name="Sun Y."/>
        </authorList>
    </citation>
    <scope>NUCLEOTIDE SEQUENCE [LARGE SCALE GENOMIC DNA]</scope>
    <source>
        <strain evidence="4">a-1</strain>
    </source>
</reference>
<dbReference type="Proteomes" id="UP001213680">
    <property type="component" value="Chromosome"/>
</dbReference>
<name>A0ABY7WZJ1_9BACL</name>